<proteinExistence type="predicted"/>
<protein>
    <submittedName>
        <fullName evidence="1">Uncharacterized protein</fullName>
    </submittedName>
</protein>
<dbReference type="AlphaFoldDB" id="A0A1N6S4B4"/>
<dbReference type="EMBL" id="FTLW01000002">
    <property type="protein sequence ID" value="SIQ35792.1"/>
    <property type="molecule type" value="Genomic_DNA"/>
</dbReference>
<reference evidence="2" key="1">
    <citation type="submission" date="2017-01" db="EMBL/GenBank/DDBJ databases">
        <authorList>
            <person name="Varghese N."/>
            <person name="Submissions S."/>
        </authorList>
    </citation>
    <scope>NUCLEOTIDE SEQUENCE [LARGE SCALE GENOMIC DNA]</scope>
    <source>
        <strain evidence="2">UM1</strain>
    </source>
</reference>
<keyword evidence="2" id="KW-1185">Reference proteome</keyword>
<evidence type="ECO:0000313" key="2">
    <source>
        <dbReference type="Proteomes" id="UP000241788"/>
    </source>
</evidence>
<accession>A0A1N6S4B4</accession>
<name>A0A1N6S4B4_9GAMM</name>
<dbReference type="Proteomes" id="UP000241788">
    <property type="component" value="Unassembled WGS sequence"/>
</dbReference>
<organism evidence="1 2">
    <name type="scientific">Solilutibacter tolerans</name>
    <dbReference type="NCBI Taxonomy" id="1604334"/>
    <lineage>
        <taxon>Bacteria</taxon>
        <taxon>Pseudomonadati</taxon>
        <taxon>Pseudomonadota</taxon>
        <taxon>Gammaproteobacteria</taxon>
        <taxon>Lysobacterales</taxon>
        <taxon>Lysobacteraceae</taxon>
        <taxon>Solilutibacter</taxon>
    </lineage>
</organism>
<sequence>MVDALAASRQGLSGPFFLKPPLAKGVHVTELMFEEN</sequence>
<evidence type="ECO:0000313" key="1">
    <source>
        <dbReference type="EMBL" id="SIQ35792.1"/>
    </source>
</evidence>
<dbReference type="STRING" id="1604334.SAMN05421546_1177"/>
<gene>
    <name evidence="1" type="ORF">SAMN05421546_1177</name>
</gene>